<dbReference type="PANTHER" id="PTHR34606:SF15">
    <property type="entry name" value="BON DOMAIN-CONTAINING PROTEIN"/>
    <property type="match status" value="1"/>
</dbReference>
<dbReference type="OrthoDB" id="9783990at2"/>
<dbReference type="InterPro" id="IPR051686">
    <property type="entry name" value="Lipoprotein_DolP"/>
</dbReference>
<name>A0A1T0CPG7_9GAMM</name>
<dbReference type="PANTHER" id="PTHR34606">
    <property type="entry name" value="BON DOMAIN-CONTAINING PROTEIN"/>
    <property type="match status" value="1"/>
</dbReference>
<dbReference type="InterPro" id="IPR007055">
    <property type="entry name" value="BON_dom"/>
</dbReference>
<feature type="signal peptide" evidence="2">
    <location>
        <begin position="1"/>
        <end position="21"/>
    </location>
</feature>
<feature type="region of interest" description="Disordered" evidence="1">
    <location>
        <begin position="234"/>
        <end position="254"/>
    </location>
</feature>
<keyword evidence="5" id="KW-1185">Reference proteome</keyword>
<evidence type="ECO:0000259" key="3">
    <source>
        <dbReference type="PROSITE" id="PS50914"/>
    </source>
</evidence>
<evidence type="ECO:0000256" key="1">
    <source>
        <dbReference type="SAM" id="MobiDB-lite"/>
    </source>
</evidence>
<dbReference type="Pfam" id="PF04972">
    <property type="entry name" value="BON"/>
    <property type="match status" value="2"/>
</dbReference>
<evidence type="ECO:0000256" key="2">
    <source>
        <dbReference type="SAM" id="SignalP"/>
    </source>
</evidence>
<reference evidence="4 5" key="1">
    <citation type="submission" date="2017-02" db="EMBL/GenBank/DDBJ databases">
        <title>Draft genome sequence of Moraxella pluranimalium CCUG 54913T type strain.</title>
        <authorList>
            <person name="Salva-Serra F."/>
            <person name="Engstrom-Jakobsson H."/>
            <person name="Thorell K."/>
            <person name="Jaen-Luchoro D."/>
            <person name="Gonzales-Siles L."/>
            <person name="Karlsson R."/>
            <person name="Yazdan S."/>
            <person name="Boulund F."/>
            <person name="Johnning A."/>
            <person name="Engstrand L."/>
            <person name="Kristiansson E."/>
            <person name="Moore E."/>
        </authorList>
    </citation>
    <scope>NUCLEOTIDE SEQUENCE [LARGE SCALE GENOMIC DNA]</scope>
    <source>
        <strain evidence="4 5">CCUG 54913</strain>
    </source>
</reference>
<comment type="caution">
    <text evidence="4">The sequence shown here is derived from an EMBL/GenBank/DDBJ whole genome shotgun (WGS) entry which is preliminary data.</text>
</comment>
<dbReference type="PROSITE" id="PS50914">
    <property type="entry name" value="BON"/>
    <property type="match status" value="1"/>
</dbReference>
<dbReference type="EMBL" id="MUYU01000012">
    <property type="protein sequence ID" value="OOS24203.1"/>
    <property type="molecule type" value="Genomic_DNA"/>
</dbReference>
<dbReference type="Proteomes" id="UP000189800">
    <property type="component" value="Unassembled WGS sequence"/>
</dbReference>
<proteinExistence type="predicted"/>
<dbReference type="RefSeq" id="WP_078254060.1">
    <property type="nucleotide sequence ID" value="NZ_MUYU01000012.1"/>
</dbReference>
<protein>
    <submittedName>
        <fullName evidence="4">Phospholipid-binding protein</fullName>
    </submittedName>
</protein>
<keyword evidence="2" id="KW-0732">Signal</keyword>
<gene>
    <name evidence="4" type="ORF">B0680_05325</name>
</gene>
<dbReference type="AlphaFoldDB" id="A0A1T0CPG7"/>
<dbReference type="PROSITE" id="PS51257">
    <property type="entry name" value="PROKAR_LIPOPROTEIN"/>
    <property type="match status" value="1"/>
</dbReference>
<feature type="chain" id="PRO_5012323282" evidence="2">
    <location>
        <begin position="22"/>
        <end position="254"/>
    </location>
</feature>
<feature type="domain" description="BON" evidence="3">
    <location>
        <begin position="42"/>
        <end position="112"/>
    </location>
</feature>
<organism evidence="4 5">
    <name type="scientific">Moraxella pluranimalium</name>
    <dbReference type="NCBI Taxonomy" id="470453"/>
    <lineage>
        <taxon>Bacteria</taxon>
        <taxon>Pseudomonadati</taxon>
        <taxon>Pseudomonadota</taxon>
        <taxon>Gammaproteobacteria</taxon>
        <taxon>Moraxellales</taxon>
        <taxon>Moraxellaceae</taxon>
        <taxon>Moraxella</taxon>
    </lineage>
</organism>
<accession>A0A1T0CPG7</accession>
<sequence length="254" mass="27155">MKKVFAVSMIAILSAGLGACATSGTDSVGADAMGRTIPERISDESIELTARRNLSTIPGINENNVRIAIDSYRREVLLTGEVPTEQIKVEIGRTIESMRDVLKVYNYLTVTETPKSQSHTVHENYLRSKIGTRLLAERGIKSSQYKVIVRDRTAYVMGYMTPAQQDYILQAIQATPGMAMAVTLTTLVTDGEVASLPDATATSTNQPADSSTVYGGDAQDSGYALQEIYTPNASTTAPVNTAPVLGGQGGQTAQ</sequence>
<evidence type="ECO:0000313" key="5">
    <source>
        <dbReference type="Proteomes" id="UP000189800"/>
    </source>
</evidence>
<evidence type="ECO:0000313" key="4">
    <source>
        <dbReference type="EMBL" id="OOS24203.1"/>
    </source>
</evidence>
<dbReference type="STRING" id="470453.B0680_05325"/>